<protein>
    <submittedName>
        <fullName evidence="2">Uncharacterized protein</fullName>
    </submittedName>
</protein>
<name>A0A0B3S3A5_9RHOB</name>
<reference evidence="2 3" key="1">
    <citation type="submission" date="2014-10" db="EMBL/GenBank/DDBJ databases">
        <title>Genome sequence of Ponticoccus sp. strain UMTAT08 isolated from clonal culture of toxic dinoflagellate Alexandrium tamiyavanichii.</title>
        <authorList>
            <person name="Gan H.Y."/>
            <person name="Muhd D.-D."/>
            <person name="Mohd Noor M.E."/>
            <person name="Yeong Y.S."/>
            <person name="Usup G."/>
        </authorList>
    </citation>
    <scope>NUCLEOTIDE SEQUENCE [LARGE SCALE GENOMIC DNA]</scope>
    <source>
        <strain evidence="2 3">UMTAT08</strain>
    </source>
</reference>
<gene>
    <name evidence="2" type="ORF">OA50_04202</name>
</gene>
<sequence length="218" mass="25169">MFDPPYDASTWIPYLQLLVEAIKGVAWPSAFAFLVYNFRDELRPLLANIKSLGPTGVTFSDARQISKTPDDGSDELATGSPTPLNNPVADRIRQNLTVQLEAFNSDSREEELIKSLTFRLLEKNFFTAYLNIFGSQISALEKLNVQPINKDRAKELFKDLQSEHEELRKFSLDQYLNYLFNWEFIERDEDGEQFRITQNGRDFLVFLQSHGLPKDRPL</sequence>
<accession>A0A0B3S3A5</accession>
<comment type="caution">
    <text evidence="2">The sequence shown here is derived from an EMBL/GenBank/DDBJ whole genome shotgun (WGS) entry which is preliminary data.</text>
</comment>
<evidence type="ECO:0000313" key="3">
    <source>
        <dbReference type="Proteomes" id="UP000030960"/>
    </source>
</evidence>
<dbReference type="EMBL" id="JSUQ01000019">
    <property type="protein sequence ID" value="KHQ51171.1"/>
    <property type="molecule type" value="Genomic_DNA"/>
</dbReference>
<dbReference type="Proteomes" id="UP000030960">
    <property type="component" value="Unassembled WGS sequence"/>
</dbReference>
<dbReference type="RefSeq" id="WP_139022667.1">
    <property type="nucleotide sequence ID" value="NZ_JSUQ01000019.1"/>
</dbReference>
<keyword evidence="3" id="KW-1185">Reference proteome</keyword>
<dbReference type="OrthoDB" id="7877193at2"/>
<feature type="region of interest" description="Disordered" evidence="1">
    <location>
        <begin position="62"/>
        <end position="84"/>
    </location>
</feature>
<evidence type="ECO:0000313" key="2">
    <source>
        <dbReference type="EMBL" id="KHQ51171.1"/>
    </source>
</evidence>
<dbReference type="AlphaFoldDB" id="A0A0B3S3A5"/>
<evidence type="ECO:0000256" key="1">
    <source>
        <dbReference type="SAM" id="MobiDB-lite"/>
    </source>
</evidence>
<proteinExistence type="predicted"/>
<organism evidence="2 3">
    <name type="scientific">Mameliella alba</name>
    <dbReference type="NCBI Taxonomy" id="561184"/>
    <lineage>
        <taxon>Bacteria</taxon>
        <taxon>Pseudomonadati</taxon>
        <taxon>Pseudomonadota</taxon>
        <taxon>Alphaproteobacteria</taxon>
        <taxon>Rhodobacterales</taxon>
        <taxon>Roseobacteraceae</taxon>
        <taxon>Mameliella</taxon>
    </lineage>
</organism>